<dbReference type="AlphaFoldDB" id="A0A7S3MY98"/>
<protein>
    <submittedName>
        <fullName evidence="2">Uncharacterized protein</fullName>
    </submittedName>
</protein>
<gene>
    <name evidence="2" type="ORF">SINC0208_LOCUS8429</name>
</gene>
<feature type="region of interest" description="Disordered" evidence="1">
    <location>
        <begin position="1"/>
        <end position="24"/>
    </location>
</feature>
<feature type="compositionally biased region" description="Basic and acidic residues" evidence="1">
    <location>
        <begin position="15"/>
        <end position="24"/>
    </location>
</feature>
<sequence length="100" mass="12026">MAELDDVLPDLNDEENSKKEVADQVQARRDKILIERSNKSVTAILKDLKERLSFVYLLDFFNDFELFRAQYEEEQKNIQARLEFMFRMIQAQQKKAKRRP</sequence>
<evidence type="ECO:0000256" key="1">
    <source>
        <dbReference type="SAM" id="MobiDB-lite"/>
    </source>
</evidence>
<name>A0A7S3MY98_9SPIT</name>
<feature type="compositionally biased region" description="Acidic residues" evidence="1">
    <location>
        <begin position="1"/>
        <end position="14"/>
    </location>
</feature>
<accession>A0A7S3MY98</accession>
<reference evidence="2" key="1">
    <citation type="submission" date="2021-01" db="EMBL/GenBank/DDBJ databases">
        <authorList>
            <person name="Corre E."/>
            <person name="Pelletier E."/>
            <person name="Niang G."/>
            <person name="Scheremetjew M."/>
            <person name="Finn R."/>
            <person name="Kale V."/>
            <person name="Holt S."/>
            <person name="Cochrane G."/>
            <person name="Meng A."/>
            <person name="Brown T."/>
            <person name="Cohen L."/>
        </authorList>
    </citation>
    <scope>NUCLEOTIDE SEQUENCE</scope>
    <source>
        <strain evidence="2">S3</strain>
    </source>
</reference>
<organism evidence="2">
    <name type="scientific">Strombidium inclinatum</name>
    <dbReference type="NCBI Taxonomy" id="197538"/>
    <lineage>
        <taxon>Eukaryota</taxon>
        <taxon>Sar</taxon>
        <taxon>Alveolata</taxon>
        <taxon>Ciliophora</taxon>
        <taxon>Intramacronucleata</taxon>
        <taxon>Spirotrichea</taxon>
        <taxon>Oligotrichia</taxon>
        <taxon>Strombidiidae</taxon>
        <taxon>Strombidium</taxon>
    </lineage>
</organism>
<proteinExistence type="predicted"/>
<dbReference type="EMBL" id="HBIH01021316">
    <property type="protein sequence ID" value="CAE0327802.1"/>
    <property type="molecule type" value="Transcribed_RNA"/>
</dbReference>
<evidence type="ECO:0000313" key="2">
    <source>
        <dbReference type="EMBL" id="CAE0327802.1"/>
    </source>
</evidence>